<dbReference type="AlphaFoldDB" id="A0ABD3G5Q0"/>
<feature type="transmembrane region" description="Helical" evidence="2">
    <location>
        <begin position="578"/>
        <end position="601"/>
    </location>
</feature>
<feature type="transmembrane region" description="Helical" evidence="2">
    <location>
        <begin position="780"/>
        <end position="807"/>
    </location>
</feature>
<proteinExistence type="predicted"/>
<keyword evidence="4" id="KW-1185">Reference proteome</keyword>
<organism evidence="3 4">
    <name type="scientific">Phytophthora oleae</name>
    <dbReference type="NCBI Taxonomy" id="2107226"/>
    <lineage>
        <taxon>Eukaryota</taxon>
        <taxon>Sar</taxon>
        <taxon>Stramenopiles</taxon>
        <taxon>Oomycota</taxon>
        <taxon>Peronosporomycetes</taxon>
        <taxon>Peronosporales</taxon>
        <taxon>Peronosporaceae</taxon>
        <taxon>Phytophthora</taxon>
    </lineage>
</organism>
<dbReference type="Proteomes" id="UP001632037">
    <property type="component" value="Unassembled WGS sequence"/>
</dbReference>
<keyword evidence="2" id="KW-0812">Transmembrane</keyword>
<feature type="transmembrane region" description="Helical" evidence="2">
    <location>
        <begin position="1065"/>
        <end position="1091"/>
    </location>
</feature>
<feature type="region of interest" description="Disordered" evidence="1">
    <location>
        <begin position="1"/>
        <end position="104"/>
    </location>
</feature>
<feature type="compositionally biased region" description="Polar residues" evidence="1">
    <location>
        <begin position="118"/>
        <end position="137"/>
    </location>
</feature>
<evidence type="ECO:0000313" key="3">
    <source>
        <dbReference type="EMBL" id="KAL3673330.1"/>
    </source>
</evidence>
<feature type="compositionally biased region" description="Acidic residues" evidence="1">
    <location>
        <begin position="619"/>
        <end position="632"/>
    </location>
</feature>
<evidence type="ECO:0000256" key="1">
    <source>
        <dbReference type="SAM" id="MobiDB-lite"/>
    </source>
</evidence>
<sequence>MARRATERQSTGASSTSDGGADDDRAPRDSWLSRSTICANEDDDDDGDDADACSWSQLRTPPPFSVLAQRRDTDETNTWNELKDSATEKIAGPPSQTRKGKRKLPLLSGFSNTEALQAQLPRCTSRQTRAQRDSSGIQAKCDVNSDLKRAGGPPGHDFSPSKAEVEANRRKWGLERNLQDAGYNIESACDGLPERKRDRGGNLKPVAPTVAEDEANRRKWDLERQLLDGDSTSISYRARELRRKLQRLNPFAPKLRPVVASAAEVETHRRKWALERRLEDTDRLRALTNAASESEKTLGLARKLPALNPFTMVMNPVAPSAAEVEANRRKWDLERRLQDDAADSVNALPKYGLRRKLENLNPFPINPVGPSTGDVEENRRKWDLERRLQDEDQLDVSVVNASNGSGLQFISPYKLPSLNLVASSVPRPKWDIEGKLCSSKGQLELKVEMASREEVDQKLQSQEFYSPHVTDPQPQRTFEINESLVYILLFSSTAVLHCAIFNFNLELRQFLRLDIYPFGILLLLSWAFVGLIHFVGGVVGDLVADRVALMRRTAFLWGIAVVAIHLGDFKLPSAMSSMSLSLGLLCAAVAHGIICPNLIALRVESKLCGFQEGATPLSPEDDDSCSSDEEYSGAESEVSYSSDVSTATSDEQHEYDIASHNFFAGCFAARLAGSSIVQGYYFLMVNVDVFAAEEEQTTADSRGFNCMLLMSVVLMASLIYFCFEFWGYYQSNEDPLSWENGDDQQLELKLATLDPGFEMSTGTVGAWSWSNLVRLCNRALVSYALLSFTLMTLIGSGFSLVVVLLATQTSLPVRLVALLLIVFGWLLTMVAISRQMNPTKKQLLRECRRLGLRSRHFYLVMFAVAFICVSGCVAFLRAQLYTTMVVQVCQTHLLIPGTANTLFDPELLGTAVGTSSLVLLGFSRLLNRSPQVSGLSSPELSSAKASGFALSTPTTPVPQKAWNHSLSLGLIPSMASYPPVTRMCFAMLLYLISVFISSVVELYRRKAGLGPSVLPRSCGSVHSEFTFLWTSPYVVLLGVSDALFRVSLQEACHDLAKASLLSRRWAGTVQGAISLAEALGYTTALSLVSVLSRWLFQPEPTDMALLFLLLTTMVALTHAVLNRIATRAQAYQRLHFRLRD</sequence>
<feature type="transmembrane region" description="Helical" evidence="2">
    <location>
        <begin position="662"/>
        <end position="682"/>
    </location>
</feature>
<evidence type="ECO:0008006" key="5">
    <source>
        <dbReference type="Google" id="ProtNLM"/>
    </source>
</evidence>
<feature type="transmembrane region" description="Helical" evidence="2">
    <location>
        <begin position="983"/>
        <end position="1005"/>
    </location>
</feature>
<feature type="region of interest" description="Disordered" evidence="1">
    <location>
        <begin position="616"/>
        <end position="643"/>
    </location>
</feature>
<feature type="compositionally biased region" description="Low complexity" evidence="1">
    <location>
        <begin position="10"/>
        <end position="19"/>
    </location>
</feature>
<evidence type="ECO:0000256" key="2">
    <source>
        <dbReference type="SAM" id="Phobius"/>
    </source>
</evidence>
<keyword evidence="2" id="KW-1133">Transmembrane helix</keyword>
<evidence type="ECO:0000313" key="4">
    <source>
        <dbReference type="Proteomes" id="UP001632037"/>
    </source>
</evidence>
<comment type="caution">
    <text evidence="3">The sequence shown here is derived from an EMBL/GenBank/DDBJ whole genome shotgun (WGS) entry which is preliminary data.</text>
</comment>
<keyword evidence="2" id="KW-0472">Membrane</keyword>
<dbReference type="EMBL" id="JBIMZQ010000002">
    <property type="protein sequence ID" value="KAL3673330.1"/>
    <property type="molecule type" value="Genomic_DNA"/>
</dbReference>
<protein>
    <recommendedName>
        <fullName evidence="5">Solute carrier family 40 protein</fullName>
    </recommendedName>
</protein>
<accession>A0ABD3G5Q0</accession>
<feature type="transmembrane region" description="Helical" evidence="2">
    <location>
        <begin position="515"/>
        <end position="536"/>
    </location>
</feature>
<reference evidence="3 4" key="1">
    <citation type="submission" date="2024-09" db="EMBL/GenBank/DDBJ databases">
        <title>Genome sequencing and assembly of Phytophthora oleae, isolate VK10A, causative agent of rot of olive drupes.</title>
        <authorList>
            <person name="Conti Taguali S."/>
            <person name="Riolo M."/>
            <person name="La Spada F."/>
            <person name="Cacciola S.O."/>
            <person name="Dionisio G."/>
        </authorList>
    </citation>
    <scope>NUCLEOTIDE SEQUENCE [LARGE SCALE GENOMIC DNA]</scope>
    <source>
        <strain evidence="3 4">VK10A</strain>
    </source>
</reference>
<feature type="transmembrane region" description="Helical" evidence="2">
    <location>
        <begin position="813"/>
        <end position="836"/>
    </location>
</feature>
<feature type="transmembrane region" description="Helical" evidence="2">
    <location>
        <begin position="1103"/>
        <end position="1121"/>
    </location>
</feature>
<feature type="transmembrane region" description="Helical" evidence="2">
    <location>
        <begin position="484"/>
        <end position="503"/>
    </location>
</feature>
<name>A0ABD3G5Q0_9STRA</name>
<feature type="region of interest" description="Disordered" evidence="1">
    <location>
        <begin position="118"/>
        <end position="164"/>
    </location>
</feature>
<feature type="transmembrane region" description="Helical" evidence="2">
    <location>
        <begin position="857"/>
        <end position="876"/>
    </location>
</feature>
<feature type="transmembrane region" description="Helical" evidence="2">
    <location>
        <begin position="702"/>
        <end position="723"/>
    </location>
</feature>
<gene>
    <name evidence="3" type="ORF">V7S43_001046</name>
</gene>
<feature type="compositionally biased region" description="Acidic residues" evidence="1">
    <location>
        <begin position="40"/>
        <end position="51"/>
    </location>
</feature>